<feature type="compositionally biased region" description="Basic and acidic residues" evidence="1">
    <location>
        <begin position="177"/>
        <end position="196"/>
    </location>
</feature>
<feature type="region of interest" description="Disordered" evidence="1">
    <location>
        <begin position="174"/>
        <end position="196"/>
    </location>
</feature>
<keyword evidence="2" id="KW-0472">Membrane</keyword>
<feature type="non-terminal residue" evidence="3">
    <location>
        <position position="1"/>
    </location>
</feature>
<keyword evidence="2" id="KW-0812">Transmembrane</keyword>
<dbReference type="AlphaFoldDB" id="A0AAV5WIS0"/>
<keyword evidence="4" id="KW-1185">Reference proteome</keyword>
<feature type="region of interest" description="Disordered" evidence="1">
    <location>
        <begin position="1"/>
        <end position="23"/>
    </location>
</feature>
<keyword evidence="2" id="KW-1133">Transmembrane helix</keyword>
<dbReference type="EMBL" id="BTSY01000005">
    <property type="protein sequence ID" value="GMT30435.1"/>
    <property type="molecule type" value="Genomic_DNA"/>
</dbReference>
<gene>
    <name evidence="3" type="ORF">PFISCL1PPCAC_21732</name>
</gene>
<reference evidence="3" key="1">
    <citation type="submission" date="2023-10" db="EMBL/GenBank/DDBJ databases">
        <title>Genome assembly of Pristionchus species.</title>
        <authorList>
            <person name="Yoshida K."/>
            <person name="Sommer R.J."/>
        </authorList>
    </citation>
    <scope>NUCLEOTIDE SEQUENCE</scope>
    <source>
        <strain evidence="3">RS5133</strain>
    </source>
</reference>
<sequence>CRWLPMHSGQKFDAGVDGQSDGMNGLRPASGPWCYTNGPISVNDETPSFIPTRCLPHCGKDGEYKTEREKPHAPHKPIVPGLKINHNPEFSERLGSIFNVDGKQKKMIYVKPSMEDHHDELLEQKKIVFYSCCGVVGAVILWITVCHFLGKHVRKRRLAIVEIQRQAINADITRRRRESEQERQEENDARAKTPDA</sequence>
<proteinExistence type="predicted"/>
<accession>A0AAV5WIS0</accession>
<evidence type="ECO:0000313" key="4">
    <source>
        <dbReference type="Proteomes" id="UP001432322"/>
    </source>
</evidence>
<name>A0AAV5WIS0_9BILA</name>
<evidence type="ECO:0000313" key="3">
    <source>
        <dbReference type="EMBL" id="GMT30435.1"/>
    </source>
</evidence>
<dbReference type="Proteomes" id="UP001432322">
    <property type="component" value="Unassembled WGS sequence"/>
</dbReference>
<evidence type="ECO:0000256" key="1">
    <source>
        <dbReference type="SAM" id="MobiDB-lite"/>
    </source>
</evidence>
<comment type="caution">
    <text evidence="3">The sequence shown here is derived from an EMBL/GenBank/DDBJ whole genome shotgun (WGS) entry which is preliminary data.</text>
</comment>
<feature type="transmembrane region" description="Helical" evidence="2">
    <location>
        <begin position="127"/>
        <end position="150"/>
    </location>
</feature>
<evidence type="ECO:0000256" key="2">
    <source>
        <dbReference type="SAM" id="Phobius"/>
    </source>
</evidence>
<protein>
    <submittedName>
        <fullName evidence="3">Uncharacterized protein</fullName>
    </submittedName>
</protein>
<organism evidence="3 4">
    <name type="scientific">Pristionchus fissidentatus</name>
    <dbReference type="NCBI Taxonomy" id="1538716"/>
    <lineage>
        <taxon>Eukaryota</taxon>
        <taxon>Metazoa</taxon>
        <taxon>Ecdysozoa</taxon>
        <taxon>Nematoda</taxon>
        <taxon>Chromadorea</taxon>
        <taxon>Rhabditida</taxon>
        <taxon>Rhabditina</taxon>
        <taxon>Diplogasteromorpha</taxon>
        <taxon>Diplogasteroidea</taxon>
        <taxon>Neodiplogasteridae</taxon>
        <taxon>Pristionchus</taxon>
    </lineage>
</organism>